<evidence type="ECO:0000313" key="6">
    <source>
        <dbReference type="EMBL" id="MBB4679391.1"/>
    </source>
</evidence>
<proteinExistence type="predicted"/>
<keyword evidence="2 4" id="KW-0238">DNA-binding</keyword>
<dbReference type="SUPFAM" id="SSF46689">
    <property type="entry name" value="Homeodomain-like"/>
    <property type="match status" value="1"/>
</dbReference>
<comment type="caution">
    <text evidence="6">The sequence shown here is derived from an EMBL/GenBank/DDBJ whole genome shotgun (WGS) entry which is preliminary data.</text>
</comment>
<evidence type="ECO:0000259" key="5">
    <source>
        <dbReference type="PROSITE" id="PS50977"/>
    </source>
</evidence>
<dbReference type="PANTHER" id="PTHR30055:SF234">
    <property type="entry name" value="HTH-TYPE TRANSCRIPTIONAL REGULATOR BETI"/>
    <property type="match status" value="1"/>
</dbReference>
<dbReference type="RefSeq" id="WP_185005147.1">
    <property type="nucleotide sequence ID" value="NZ_BAAAUI010000001.1"/>
</dbReference>
<keyword evidence="1" id="KW-0805">Transcription regulation</keyword>
<dbReference type="Gene3D" id="1.10.357.10">
    <property type="entry name" value="Tetracycline Repressor, domain 2"/>
    <property type="match status" value="1"/>
</dbReference>
<evidence type="ECO:0000256" key="3">
    <source>
        <dbReference type="ARBA" id="ARBA00023163"/>
    </source>
</evidence>
<dbReference type="PANTHER" id="PTHR30055">
    <property type="entry name" value="HTH-TYPE TRANSCRIPTIONAL REGULATOR RUTR"/>
    <property type="match status" value="1"/>
</dbReference>
<keyword evidence="3" id="KW-0804">Transcription</keyword>
<dbReference type="PRINTS" id="PR00455">
    <property type="entry name" value="HTHTETR"/>
</dbReference>
<dbReference type="PROSITE" id="PS50977">
    <property type="entry name" value="HTH_TETR_2"/>
    <property type="match status" value="1"/>
</dbReference>
<dbReference type="InterPro" id="IPR036271">
    <property type="entry name" value="Tet_transcr_reg_TetR-rel_C_sf"/>
</dbReference>
<evidence type="ECO:0000256" key="2">
    <source>
        <dbReference type="ARBA" id="ARBA00023125"/>
    </source>
</evidence>
<dbReference type="InterPro" id="IPR009057">
    <property type="entry name" value="Homeodomain-like_sf"/>
</dbReference>
<dbReference type="GO" id="GO:0000976">
    <property type="term" value="F:transcription cis-regulatory region binding"/>
    <property type="evidence" value="ECO:0007669"/>
    <property type="project" value="TreeGrafter"/>
</dbReference>
<feature type="DNA-binding region" description="H-T-H motif" evidence="4">
    <location>
        <begin position="28"/>
        <end position="47"/>
    </location>
</feature>
<organism evidence="6 7">
    <name type="scientific">Crossiella cryophila</name>
    <dbReference type="NCBI Taxonomy" id="43355"/>
    <lineage>
        <taxon>Bacteria</taxon>
        <taxon>Bacillati</taxon>
        <taxon>Actinomycetota</taxon>
        <taxon>Actinomycetes</taxon>
        <taxon>Pseudonocardiales</taxon>
        <taxon>Pseudonocardiaceae</taxon>
        <taxon>Crossiella</taxon>
    </lineage>
</organism>
<feature type="domain" description="HTH tetR-type" evidence="5">
    <location>
        <begin position="6"/>
        <end position="65"/>
    </location>
</feature>
<evidence type="ECO:0000256" key="1">
    <source>
        <dbReference type="ARBA" id="ARBA00023015"/>
    </source>
</evidence>
<dbReference type="Pfam" id="PF00440">
    <property type="entry name" value="TetR_N"/>
    <property type="match status" value="1"/>
</dbReference>
<dbReference type="InterPro" id="IPR001647">
    <property type="entry name" value="HTH_TetR"/>
</dbReference>
<dbReference type="SUPFAM" id="SSF48498">
    <property type="entry name" value="Tetracyclin repressor-like, C-terminal domain"/>
    <property type="match status" value="1"/>
</dbReference>
<protein>
    <submittedName>
        <fullName evidence="6">AcrR family transcriptional regulator</fullName>
    </submittedName>
</protein>
<dbReference type="Pfam" id="PF21597">
    <property type="entry name" value="TetR_C_43"/>
    <property type="match status" value="1"/>
</dbReference>
<dbReference type="GO" id="GO:0003700">
    <property type="term" value="F:DNA-binding transcription factor activity"/>
    <property type="evidence" value="ECO:0007669"/>
    <property type="project" value="TreeGrafter"/>
</dbReference>
<dbReference type="EMBL" id="JACHMH010000001">
    <property type="protein sequence ID" value="MBB4679391.1"/>
    <property type="molecule type" value="Genomic_DNA"/>
</dbReference>
<dbReference type="InterPro" id="IPR050109">
    <property type="entry name" value="HTH-type_TetR-like_transc_reg"/>
</dbReference>
<gene>
    <name evidence="6" type="ORF">HNR67_005509</name>
</gene>
<sequence length="177" mass="18738">MRADAQRNRDRLVAEARTAFLAAGTTASLEEIARRAGVGIGTLYRHFPARGDLVDAVFHGEAQALLTLAADLRTADPFADLATWLRAVLARHRACLAIAQATGESQAILADLKAPVEQAGADLLTRAQQSGSARPDAQVRDLMRLATAIGLVADEHPDEPGLADRLLTLAVDGLRAS</sequence>
<dbReference type="Proteomes" id="UP000533598">
    <property type="component" value="Unassembled WGS sequence"/>
</dbReference>
<accession>A0A7W7CDZ2</accession>
<reference evidence="6 7" key="1">
    <citation type="submission" date="2020-08" db="EMBL/GenBank/DDBJ databases">
        <title>Sequencing the genomes of 1000 actinobacteria strains.</title>
        <authorList>
            <person name="Klenk H.-P."/>
        </authorList>
    </citation>
    <scope>NUCLEOTIDE SEQUENCE [LARGE SCALE GENOMIC DNA]</scope>
    <source>
        <strain evidence="6 7">DSM 44230</strain>
    </source>
</reference>
<keyword evidence="7" id="KW-1185">Reference proteome</keyword>
<dbReference type="InterPro" id="IPR049445">
    <property type="entry name" value="TetR_SbtR-like_C"/>
</dbReference>
<evidence type="ECO:0000256" key="4">
    <source>
        <dbReference type="PROSITE-ProRule" id="PRU00335"/>
    </source>
</evidence>
<evidence type="ECO:0000313" key="7">
    <source>
        <dbReference type="Proteomes" id="UP000533598"/>
    </source>
</evidence>
<name>A0A7W7CDZ2_9PSEU</name>
<dbReference type="AlphaFoldDB" id="A0A7W7CDZ2"/>